<dbReference type="RefSeq" id="WP_050433348.1">
    <property type="nucleotide sequence ID" value="NZ_CP012159.1"/>
</dbReference>
<dbReference type="Gene3D" id="3.40.630.40">
    <property type="entry name" value="Zn-dependent exopeptidases"/>
    <property type="match status" value="1"/>
</dbReference>
<keyword evidence="7" id="KW-1185">Reference proteome</keyword>
<comment type="catalytic activity">
    <reaction evidence="1">
        <text>Hydrolyzes the link between N-acetylmuramoyl residues and L-amino acid residues in certain cell-wall glycopeptides.</text>
        <dbReference type="EC" id="3.5.1.28"/>
    </reaction>
</comment>
<evidence type="ECO:0000256" key="2">
    <source>
        <dbReference type="ARBA" id="ARBA00011901"/>
    </source>
</evidence>
<evidence type="ECO:0000256" key="1">
    <source>
        <dbReference type="ARBA" id="ARBA00001561"/>
    </source>
</evidence>
<protein>
    <recommendedName>
        <fullName evidence="2">N-acetylmuramoyl-L-alanine amidase</fullName>
        <ecNumber evidence="2">3.5.1.28</ecNumber>
    </recommendedName>
</protein>
<evidence type="ECO:0000313" key="7">
    <source>
        <dbReference type="Proteomes" id="UP000067626"/>
    </source>
</evidence>
<dbReference type="Proteomes" id="UP000067626">
    <property type="component" value="Chromosome"/>
</dbReference>
<evidence type="ECO:0000259" key="5">
    <source>
        <dbReference type="SMART" id="SM00646"/>
    </source>
</evidence>
<proteinExistence type="predicted"/>
<accession>A0A0K1EL44</accession>
<dbReference type="CDD" id="cd02696">
    <property type="entry name" value="MurNAc-LAA"/>
    <property type="match status" value="1"/>
</dbReference>
<name>A0A0K1EL44_CHOCO</name>
<dbReference type="KEGG" id="ccro:CMC5_057910"/>
<feature type="domain" description="MurNAc-LAA" evidence="5">
    <location>
        <begin position="112"/>
        <end position="251"/>
    </location>
</feature>
<dbReference type="PANTHER" id="PTHR30404">
    <property type="entry name" value="N-ACETYLMURAMOYL-L-ALANINE AMIDASE"/>
    <property type="match status" value="1"/>
</dbReference>
<keyword evidence="3" id="KW-0378">Hydrolase</keyword>
<feature type="region of interest" description="Disordered" evidence="4">
    <location>
        <begin position="1"/>
        <end position="24"/>
    </location>
</feature>
<dbReference type="EC" id="3.5.1.28" evidence="2"/>
<dbReference type="AlphaFoldDB" id="A0A0K1EL44"/>
<evidence type="ECO:0000256" key="4">
    <source>
        <dbReference type="SAM" id="MobiDB-lite"/>
    </source>
</evidence>
<dbReference type="EMBL" id="CP012159">
    <property type="protein sequence ID" value="AKT41584.1"/>
    <property type="molecule type" value="Genomic_DNA"/>
</dbReference>
<dbReference type="PANTHER" id="PTHR30404:SF0">
    <property type="entry name" value="N-ACETYLMURAMOYL-L-ALANINE AMIDASE AMIC"/>
    <property type="match status" value="1"/>
</dbReference>
<dbReference type="Pfam" id="PF01520">
    <property type="entry name" value="Amidase_3"/>
    <property type="match status" value="1"/>
</dbReference>
<reference evidence="6 7" key="1">
    <citation type="submission" date="2015-07" db="EMBL/GenBank/DDBJ databases">
        <title>Genome analysis of myxobacterium Chondromyces crocatus Cm c5 reveals a high potential for natural compound synthesis and the genetic basis for the loss of fruiting body formation.</title>
        <authorList>
            <person name="Zaburannyi N."/>
            <person name="Bunk B."/>
            <person name="Maier J."/>
            <person name="Overmann J."/>
            <person name="Mueller R."/>
        </authorList>
    </citation>
    <scope>NUCLEOTIDE SEQUENCE [LARGE SCALE GENOMIC DNA]</scope>
    <source>
        <strain evidence="6 7">Cm c5</strain>
    </source>
</reference>
<evidence type="ECO:0000313" key="6">
    <source>
        <dbReference type="EMBL" id="AKT41584.1"/>
    </source>
</evidence>
<dbReference type="GO" id="GO:0008745">
    <property type="term" value="F:N-acetylmuramoyl-L-alanine amidase activity"/>
    <property type="evidence" value="ECO:0007669"/>
    <property type="project" value="UniProtKB-EC"/>
</dbReference>
<sequence>MSDTRFVPASPTSGEGATEHVHATTQACPDRRVIVIDPGHGGTVDEDGSKANNATSVSKVREKVLTLQYAQSLKQQLASAEVQAIFRSKNYCEVKTILTRETDVNPSGADRVAVATSNKADILLSIHFNGFDDPRARGTETFYKAKQNGHQTNEAEDLALAEAVLEAAVAAIKVFDSKGRSREAKADKDTQHKSIWVLRDPGIGLSGKMCRSAMLEVEFVTNAVADHHLVSGPKATQNRDAVMLAVAKALAKAL</sequence>
<organism evidence="6 7">
    <name type="scientific">Chondromyces crocatus</name>
    <dbReference type="NCBI Taxonomy" id="52"/>
    <lineage>
        <taxon>Bacteria</taxon>
        <taxon>Pseudomonadati</taxon>
        <taxon>Myxococcota</taxon>
        <taxon>Polyangia</taxon>
        <taxon>Polyangiales</taxon>
        <taxon>Polyangiaceae</taxon>
        <taxon>Chondromyces</taxon>
    </lineage>
</organism>
<gene>
    <name evidence="6" type="ORF">CMC5_057910</name>
</gene>
<dbReference type="GO" id="GO:0009253">
    <property type="term" value="P:peptidoglycan catabolic process"/>
    <property type="evidence" value="ECO:0007669"/>
    <property type="project" value="InterPro"/>
</dbReference>
<dbReference type="STRING" id="52.CMC5_057910"/>
<dbReference type="SUPFAM" id="SSF53187">
    <property type="entry name" value="Zn-dependent exopeptidases"/>
    <property type="match status" value="1"/>
</dbReference>
<dbReference type="SMART" id="SM00646">
    <property type="entry name" value="Ami_3"/>
    <property type="match status" value="1"/>
</dbReference>
<dbReference type="GO" id="GO:0030288">
    <property type="term" value="C:outer membrane-bounded periplasmic space"/>
    <property type="evidence" value="ECO:0007669"/>
    <property type="project" value="TreeGrafter"/>
</dbReference>
<evidence type="ECO:0000256" key="3">
    <source>
        <dbReference type="ARBA" id="ARBA00022801"/>
    </source>
</evidence>
<dbReference type="InterPro" id="IPR002508">
    <property type="entry name" value="MurNAc-LAA_cat"/>
</dbReference>
<dbReference type="InterPro" id="IPR050695">
    <property type="entry name" value="N-acetylmuramoyl_amidase_3"/>
</dbReference>